<evidence type="ECO:0000256" key="2">
    <source>
        <dbReference type="ARBA" id="ARBA00022688"/>
    </source>
</evidence>
<keyword evidence="9" id="KW-1185">Reference proteome</keyword>
<dbReference type="InterPro" id="IPR011566">
    <property type="entry name" value="Ubq_synth_Coq7"/>
</dbReference>
<keyword evidence="6" id="KW-0503">Monooxygenase</keyword>
<sequence length="191" mass="20254">MDMHSPAPPAPSAAAVARLCARLPGLLGDLRSDHAGETGAVMIYRGILAFARDPGIRDFAARHLETEAGHLRLLEAMLPPAGHSRLLPIWRVAGWLTGALPALVGPAAVQVTIEAVESFVDHHYRAQIDRLGTTGEEGALRALLEHCRLEEVEHRDEAAGLLGPGRGLAARLWGGIVGWGSASAVKAARRI</sequence>
<evidence type="ECO:0000313" key="8">
    <source>
        <dbReference type="EMBL" id="MDN3565035.1"/>
    </source>
</evidence>
<dbReference type="PANTHER" id="PTHR11237">
    <property type="entry name" value="COENZYME Q10 BIOSYNTHESIS PROTEIN 7"/>
    <property type="match status" value="1"/>
</dbReference>
<keyword evidence="2" id="KW-0831">Ubiquinone biosynthesis</keyword>
<dbReference type="CDD" id="cd01042">
    <property type="entry name" value="DMQH"/>
    <property type="match status" value="1"/>
</dbReference>
<keyword evidence="5" id="KW-0408">Iron</keyword>
<comment type="caution">
    <text evidence="8">The sequence shown here is derived from an EMBL/GenBank/DDBJ whole genome shotgun (WGS) entry which is preliminary data.</text>
</comment>
<accession>A0ABT8A5H5</accession>
<evidence type="ECO:0000256" key="6">
    <source>
        <dbReference type="ARBA" id="ARBA00023033"/>
    </source>
</evidence>
<dbReference type="Proteomes" id="UP001529369">
    <property type="component" value="Unassembled WGS sequence"/>
</dbReference>
<comment type="pathway">
    <text evidence="1">Cofactor biosynthesis; ubiquinone biosynthesis.</text>
</comment>
<gene>
    <name evidence="8" type="ORF">QWZ14_11755</name>
</gene>
<keyword evidence="3" id="KW-0479">Metal-binding</keyword>
<dbReference type="InterPro" id="IPR009078">
    <property type="entry name" value="Ferritin-like_SF"/>
</dbReference>
<evidence type="ECO:0000256" key="7">
    <source>
        <dbReference type="ARBA" id="ARBA00023136"/>
    </source>
</evidence>
<dbReference type="PANTHER" id="PTHR11237:SF4">
    <property type="entry name" value="5-DEMETHOXYUBIQUINONE HYDROXYLASE, MITOCHONDRIAL"/>
    <property type="match status" value="1"/>
</dbReference>
<name>A0ABT8A5H5_9PROT</name>
<keyword evidence="4" id="KW-0560">Oxidoreductase</keyword>
<evidence type="ECO:0000256" key="1">
    <source>
        <dbReference type="ARBA" id="ARBA00004749"/>
    </source>
</evidence>
<evidence type="ECO:0000256" key="4">
    <source>
        <dbReference type="ARBA" id="ARBA00023002"/>
    </source>
</evidence>
<dbReference type="EMBL" id="JAUFPN010000127">
    <property type="protein sequence ID" value="MDN3565035.1"/>
    <property type="molecule type" value="Genomic_DNA"/>
</dbReference>
<evidence type="ECO:0000256" key="3">
    <source>
        <dbReference type="ARBA" id="ARBA00022723"/>
    </source>
</evidence>
<dbReference type="SUPFAM" id="SSF47240">
    <property type="entry name" value="Ferritin-like"/>
    <property type="match status" value="1"/>
</dbReference>
<protein>
    <submittedName>
        <fullName evidence="8">Demethoxyubiquinone hydroxylase family protein</fullName>
    </submittedName>
</protein>
<proteinExistence type="predicted"/>
<reference evidence="9" key="1">
    <citation type="journal article" date="2019" name="Int. J. Syst. Evol. Microbiol.">
        <title>The Global Catalogue of Microorganisms (GCM) 10K type strain sequencing project: providing services to taxonomists for standard genome sequencing and annotation.</title>
        <authorList>
            <consortium name="The Broad Institute Genomics Platform"/>
            <consortium name="The Broad Institute Genome Sequencing Center for Infectious Disease"/>
            <person name="Wu L."/>
            <person name="Ma J."/>
        </authorList>
    </citation>
    <scope>NUCLEOTIDE SEQUENCE [LARGE SCALE GENOMIC DNA]</scope>
    <source>
        <strain evidence="9">CECT 7131</strain>
    </source>
</reference>
<dbReference type="RefSeq" id="WP_290316851.1">
    <property type="nucleotide sequence ID" value="NZ_JAUFPN010000127.1"/>
</dbReference>
<evidence type="ECO:0000256" key="5">
    <source>
        <dbReference type="ARBA" id="ARBA00023004"/>
    </source>
</evidence>
<evidence type="ECO:0000313" key="9">
    <source>
        <dbReference type="Proteomes" id="UP001529369"/>
    </source>
</evidence>
<keyword evidence="7" id="KW-0472">Membrane</keyword>
<organism evidence="8 9">
    <name type="scientific">Paeniroseomonas aquatica</name>
    <dbReference type="NCBI Taxonomy" id="373043"/>
    <lineage>
        <taxon>Bacteria</taxon>
        <taxon>Pseudomonadati</taxon>
        <taxon>Pseudomonadota</taxon>
        <taxon>Alphaproteobacteria</taxon>
        <taxon>Acetobacterales</taxon>
        <taxon>Acetobacteraceae</taxon>
        <taxon>Paeniroseomonas</taxon>
    </lineage>
</organism>
<dbReference type="Pfam" id="PF03232">
    <property type="entry name" value="COQ7"/>
    <property type="match status" value="1"/>
</dbReference>